<dbReference type="Gene3D" id="3.40.140.10">
    <property type="entry name" value="Cytidine Deaminase, domain 2"/>
    <property type="match status" value="1"/>
</dbReference>
<reference evidence="7 8" key="1">
    <citation type="submission" date="2020-01" db="EMBL/GenBank/DDBJ databases">
        <title>Muricauda sediminis sp.nov. 40Bstr401.</title>
        <authorList>
            <person name="Xue Z."/>
            <person name="Zhu S."/>
            <person name="Ren N."/>
            <person name="Chen T."/>
            <person name="Chen X."/>
            <person name="Chen J."/>
            <person name="Yang J."/>
        </authorList>
    </citation>
    <scope>NUCLEOTIDE SEQUENCE [LARGE SCALE GENOMIC DNA]</scope>
    <source>
        <strain evidence="7 8">40Bstr401</strain>
    </source>
</reference>
<sequence length="222" mass="25432">MNIRLTKEQKIKVLNSTDIYAIMQQVLLRENKIRRNQEHFWVVGLNHNNKVLFVELIGLGASNRVNADPPDVFRMAIYKLASKLILVHNHPSGSHEVTDADITFTDHMLKVGKLIKVEVLDHLVITETHYTSFADQGVMDQLKKSGLFEIMGREKQELDAFKLETERKRAEKEKAKDIARKMKAKGYDDATIKELTGLSLKVIGGILINMNEGIKLFKIYKF</sequence>
<dbReference type="PROSITE" id="PS01302">
    <property type="entry name" value="UPF0758"/>
    <property type="match status" value="1"/>
</dbReference>
<keyword evidence="2" id="KW-0479">Metal-binding</keyword>
<accession>A0A6I5KR64</accession>
<evidence type="ECO:0000256" key="2">
    <source>
        <dbReference type="ARBA" id="ARBA00022723"/>
    </source>
</evidence>
<organism evidence="7 8">
    <name type="scientific">Flagellimonas sediminis</name>
    <dbReference type="NCBI Taxonomy" id="2696468"/>
    <lineage>
        <taxon>Bacteria</taxon>
        <taxon>Pseudomonadati</taxon>
        <taxon>Bacteroidota</taxon>
        <taxon>Flavobacteriia</taxon>
        <taxon>Flavobacteriales</taxon>
        <taxon>Flavobacteriaceae</taxon>
        <taxon>Flagellimonas</taxon>
    </lineage>
</organism>
<evidence type="ECO:0000313" key="8">
    <source>
        <dbReference type="Proteomes" id="UP000468707"/>
    </source>
</evidence>
<keyword evidence="8" id="KW-1185">Reference proteome</keyword>
<dbReference type="GO" id="GO:0006508">
    <property type="term" value="P:proteolysis"/>
    <property type="evidence" value="ECO:0007669"/>
    <property type="project" value="UniProtKB-KW"/>
</dbReference>
<evidence type="ECO:0000256" key="3">
    <source>
        <dbReference type="ARBA" id="ARBA00022801"/>
    </source>
</evidence>
<evidence type="ECO:0000256" key="4">
    <source>
        <dbReference type="ARBA" id="ARBA00022833"/>
    </source>
</evidence>
<evidence type="ECO:0000313" key="7">
    <source>
        <dbReference type="EMBL" id="NDV42943.1"/>
    </source>
</evidence>
<proteinExistence type="predicted"/>
<dbReference type="Proteomes" id="UP000468707">
    <property type="component" value="Unassembled WGS sequence"/>
</dbReference>
<dbReference type="AlphaFoldDB" id="A0A6I5KR64"/>
<keyword evidence="5" id="KW-0482">Metalloprotease</keyword>
<feature type="domain" description="MPN" evidence="6">
    <location>
        <begin position="12"/>
        <end position="139"/>
    </location>
</feature>
<dbReference type="Pfam" id="PF04002">
    <property type="entry name" value="RadC"/>
    <property type="match status" value="1"/>
</dbReference>
<protein>
    <submittedName>
        <fullName evidence="7">DNA repair protein</fullName>
    </submittedName>
</protein>
<dbReference type="GO" id="GO:0046872">
    <property type="term" value="F:metal ion binding"/>
    <property type="evidence" value="ECO:0007669"/>
    <property type="project" value="UniProtKB-KW"/>
</dbReference>
<keyword evidence="1" id="KW-0645">Protease</keyword>
<evidence type="ECO:0000256" key="5">
    <source>
        <dbReference type="ARBA" id="ARBA00023049"/>
    </source>
</evidence>
<keyword evidence="4" id="KW-0862">Zinc</keyword>
<evidence type="ECO:0000259" key="6">
    <source>
        <dbReference type="PROSITE" id="PS50249"/>
    </source>
</evidence>
<dbReference type="InterPro" id="IPR037518">
    <property type="entry name" value="MPN"/>
</dbReference>
<keyword evidence="3" id="KW-0378">Hydrolase</keyword>
<dbReference type="RefSeq" id="WP_163634178.1">
    <property type="nucleotide sequence ID" value="NZ_JAAAMI010000002.1"/>
</dbReference>
<dbReference type="InterPro" id="IPR025657">
    <property type="entry name" value="RadC_JAB"/>
</dbReference>
<dbReference type="InterPro" id="IPR001405">
    <property type="entry name" value="UPF0758"/>
</dbReference>
<dbReference type="InterPro" id="IPR020891">
    <property type="entry name" value="UPF0758_CS"/>
</dbReference>
<dbReference type="PANTHER" id="PTHR30471">
    <property type="entry name" value="DNA REPAIR PROTEIN RADC"/>
    <property type="match status" value="1"/>
</dbReference>
<dbReference type="EMBL" id="JAAAMI010000002">
    <property type="protein sequence ID" value="NDV42943.1"/>
    <property type="molecule type" value="Genomic_DNA"/>
</dbReference>
<evidence type="ECO:0000256" key="1">
    <source>
        <dbReference type="ARBA" id="ARBA00022670"/>
    </source>
</evidence>
<name>A0A6I5KR64_9FLAO</name>
<comment type="caution">
    <text evidence="7">The sequence shown here is derived from an EMBL/GenBank/DDBJ whole genome shotgun (WGS) entry which is preliminary data.</text>
</comment>
<dbReference type="PANTHER" id="PTHR30471:SF3">
    <property type="entry name" value="UPF0758 PROTEIN YEES-RELATED"/>
    <property type="match status" value="1"/>
</dbReference>
<gene>
    <name evidence="7" type="ORF">GTK07_06345</name>
</gene>
<dbReference type="PROSITE" id="PS50249">
    <property type="entry name" value="MPN"/>
    <property type="match status" value="1"/>
</dbReference>
<dbReference type="GO" id="GO:0008237">
    <property type="term" value="F:metallopeptidase activity"/>
    <property type="evidence" value="ECO:0007669"/>
    <property type="project" value="UniProtKB-KW"/>
</dbReference>
<dbReference type="CDD" id="cd08071">
    <property type="entry name" value="MPN_DUF2466"/>
    <property type="match status" value="1"/>
</dbReference>